<keyword evidence="2" id="KW-0058">Aromatic hydrocarbons catabolism</keyword>
<dbReference type="InterPro" id="IPR013767">
    <property type="entry name" value="PAS_fold"/>
</dbReference>
<evidence type="ECO:0000259" key="8">
    <source>
        <dbReference type="PROSITE" id="PS50112"/>
    </source>
</evidence>
<dbReference type="NCBIfam" id="TIGR00229">
    <property type="entry name" value="sensory_box"/>
    <property type="match status" value="1"/>
</dbReference>
<evidence type="ECO:0000256" key="3">
    <source>
        <dbReference type="ARBA" id="ARBA00022840"/>
    </source>
</evidence>
<keyword evidence="4" id="KW-0805">Transcription regulation</keyword>
<dbReference type="SUPFAM" id="SSF159800">
    <property type="entry name" value="PrpR receptor domain-like"/>
    <property type="match status" value="1"/>
</dbReference>
<protein>
    <recommendedName>
        <fullName evidence="6">HTH-type transcriptional regulatory protein TyrR</fullName>
    </recommendedName>
</protein>
<dbReference type="Gene3D" id="3.30.450.20">
    <property type="entry name" value="PAS domain"/>
    <property type="match status" value="1"/>
</dbReference>
<organism evidence="9 10">
    <name type="scientific">Anaerosporomusa subterranea</name>
    <dbReference type="NCBI Taxonomy" id="1794912"/>
    <lineage>
        <taxon>Bacteria</taxon>
        <taxon>Bacillati</taxon>
        <taxon>Bacillota</taxon>
        <taxon>Negativicutes</taxon>
        <taxon>Acetonemataceae</taxon>
        <taxon>Anaerosporomusa</taxon>
    </lineage>
</organism>
<dbReference type="SMART" id="SM00382">
    <property type="entry name" value="AAA"/>
    <property type="match status" value="1"/>
</dbReference>
<dbReference type="InterPro" id="IPR058031">
    <property type="entry name" value="AAA_lid_NorR"/>
</dbReference>
<dbReference type="FunFam" id="3.40.50.300:FF:000006">
    <property type="entry name" value="DNA-binding transcriptional regulator NtrC"/>
    <property type="match status" value="1"/>
</dbReference>
<dbReference type="PANTHER" id="PTHR32071">
    <property type="entry name" value="TRANSCRIPTIONAL REGULATORY PROTEIN"/>
    <property type="match status" value="1"/>
</dbReference>
<dbReference type="Pfam" id="PF00158">
    <property type="entry name" value="Sigma54_activat"/>
    <property type="match status" value="1"/>
</dbReference>
<dbReference type="InterPro" id="IPR025944">
    <property type="entry name" value="Sigma_54_int_dom_CS"/>
</dbReference>
<dbReference type="InterPro" id="IPR002078">
    <property type="entry name" value="Sigma_54_int"/>
</dbReference>
<dbReference type="AlphaFoldDB" id="A0A154BPQ7"/>
<evidence type="ECO:0000256" key="1">
    <source>
        <dbReference type="ARBA" id="ARBA00022741"/>
    </source>
</evidence>
<dbReference type="Proteomes" id="UP000076268">
    <property type="component" value="Unassembled WGS sequence"/>
</dbReference>
<dbReference type="STRING" id="1794912.AXX12_06060"/>
<dbReference type="Gene3D" id="1.10.8.60">
    <property type="match status" value="1"/>
</dbReference>
<evidence type="ECO:0000256" key="2">
    <source>
        <dbReference type="ARBA" id="ARBA00022797"/>
    </source>
</evidence>
<dbReference type="CDD" id="cd00009">
    <property type="entry name" value="AAA"/>
    <property type="match status" value="1"/>
</dbReference>
<evidence type="ECO:0000256" key="4">
    <source>
        <dbReference type="ARBA" id="ARBA00023015"/>
    </source>
</evidence>
<dbReference type="RefSeq" id="WP_066240683.1">
    <property type="nucleotide sequence ID" value="NZ_LSGP01000017.1"/>
</dbReference>
<dbReference type="GO" id="GO:0000156">
    <property type="term" value="F:phosphorelay response regulator activity"/>
    <property type="evidence" value="ECO:0007669"/>
    <property type="project" value="InterPro"/>
</dbReference>
<dbReference type="InterPro" id="IPR010524">
    <property type="entry name" value="Sig_transdc_resp-reg_PrpR_N"/>
</dbReference>
<dbReference type="InterPro" id="IPR035965">
    <property type="entry name" value="PAS-like_dom_sf"/>
</dbReference>
<dbReference type="GO" id="GO:0003677">
    <property type="term" value="F:DNA binding"/>
    <property type="evidence" value="ECO:0007669"/>
    <property type="project" value="UniProtKB-KW"/>
</dbReference>
<dbReference type="InterPro" id="IPR009057">
    <property type="entry name" value="Homeodomain-like_sf"/>
</dbReference>
<dbReference type="Gene3D" id="3.40.50.300">
    <property type="entry name" value="P-loop containing nucleotide triphosphate hydrolases"/>
    <property type="match status" value="1"/>
</dbReference>
<evidence type="ECO:0000256" key="6">
    <source>
        <dbReference type="ARBA" id="ARBA00029500"/>
    </source>
</evidence>
<keyword evidence="3" id="KW-0067">ATP-binding</keyword>
<proteinExistence type="predicted"/>
<evidence type="ECO:0000313" key="10">
    <source>
        <dbReference type="Proteomes" id="UP000076268"/>
    </source>
</evidence>
<dbReference type="Pfam" id="PF06506">
    <property type="entry name" value="PrpR_N"/>
    <property type="match status" value="1"/>
</dbReference>
<dbReference type="PROSITE" id="PS50045">
    <property type="entry name" value="SIGMA54_INTERACT_4"/>
    <property type="match status" value="1"/>
</dbReference>
<reference evidence="9 10" key="1">
    <citation type="submission" date="2016-02" db="EMBL/GenBank/DDBJ databases">
        <title>Anaerosporomusa subterraneum gen. nov., sp. nov., a spore-forming obligate anaerobe isolated from saprolite.</title>
        <authorList>
            <person name="Choi J.K."/>
            <person name="Shah M."/>
            <person name="Yee N."/>
        </authorList>
    </citation>
    <scope>NUCLEOTIDE SEQUENCE [LARGE SCALE GENOMIC DNA]</scope>
    <source>
        <strain evidence="9 10">RU4</strain>
    </source>
</reference>
<dbReference type="Gene3D" id="3.40.50.2300">
    <property type="match status" value="1"/>
</dbReference>
<dbReference type="EMBL" id="LSGP01000017">
    <property type="protein sequence ID" value="KYZ76003.1"/>
    <property type="molecule type" value="Genomic_DNA"/>
</dbReference>
<dbReference type="SUPFAM" id="SSF52540">
    <property type="entry name" value="P-loop containing nucleoside triphosphate hydrolases"/>
    <property type="match status" value="1"/>
</dbReference>
<dbReference type="GO" id="GO:0006355">
    <property type="term" value="P:regulation of DNA-templated transcription"/>
    <property type="evidence" value="ECO:0007669"/>
    <property type="project" value="InterPro"/>
</dbReference>
<sequence>MSRIVVLSPFRDMGSMTEALAKEMGIQVEVYEGWMDNACEVIDKLAGPEIDVFISRGGTADAISRRYDAPVIKADSGLYDIMECFDEARKISRKIAITLFGKHLTGLPLLERTMDIKITEIVFPNLDYVKNRIESLAAEGDYCIVGGGPSVQIAKSFGLPAVFLRTGENTVRDALQRAVEVADLRREEKRKSHRLKAILDSVYDGIIAVDSMENIEIINPAAGRILGCETANAVGKKVNQVIPNSRLNEVIKTGNMEIGEFQDVGNLRIVTNRVPVKVGSKVLGAVATFQDVSRVVKVEQRLRREMTKSQFKAKYRLDDIIGQSPALAETKLMAKSFANSDLTVLIYGPSGCGKEMFAQGLHNASARRSKPFVAINCAALPPSLLESELFGHDEGAFTGAKRKGKLGLFELAHDGTVFLDEVEALPIELQGRLLRVLQEREVLRVGGETIIPVNIRVVAATNQEPHGLVAANKMREDLYYRLNVLYLELPSLHDRQEDIPLLCKSFLAGSGFDQVESVLDAMMPLLIRYAWPGNVRELQNFCQRLLFYKDNYLIDRDIEKLVRKIAPSVLSKANVSTDLNARVEAFEAQIIRHAVKETGSIRKAAEKLGVGKSTVARKLKNP</sequence>
<evidence type="ECO:0000313" key="9">
    <source>
        <dbReference type="EMBL" id="KYZ76003.1"/>
    </source>
</evidence>
<dbReference type="PROSITE" id="PS50112">
    <property type="entry name" value="PAS"/>
    <property type="match status" value="1"/>
</dbReference>
<dbReference type="Gene3D" id="3.40.50.10660">
    <property type="entry name" value="PrpR receptor domain-like"/>
    <property type="match status" value="1"/>
</dbReference>
<feature type="domain" description="PAS" evidence="8">
    <location>
        <begin position="191"/>
        <end position="236"/>
    </location>
</feature>
<keyword evidence="10" id="KW-1185">Reference proteome</keyword>
<gene>
    <name evidence="9" type="ORF">AXX12_06060</name>
</gene>
<keyword evidence="5" id="KW-0804">Transcription</keyword>
<dbReference type="Gene3D" id="1.10.10.60">
    <property type="entry name" value="Homeodomain-like"/>
    <property type="match status" value="1"/>
</dbReference>
<dbReference type="Pfam" id="PF00989">
    <property type="entry name" value="PAS"/>
    <property type="match status" value="1"/>
</dbReference>
<name>A0A154BPQ7_ANASB</name>
<dbReference type="SMART" id="SM00091">
    <property type="entry name" value="PAS"/>
    <property type="match status" value="1"/>
</dbReference>
<dbReference type="PROSITE" id="PS00688">
    <property type="entry name" value="SIGMA54_INTERACT_3"/>
    <property type="match status" value="1"/>
</dbReference>
<evidence type="ECO:0000256" key="5">
    <source>
        <dbReference type="ARBA" id="ARBA00023163"/>
    </source>
</evidence>
<evidence type="ECO:0000259" key="7">
    <source>
        <dbReference type="PROSITE" id="PS50045"/>
    </source>
</evidence>
<dbReference type="Pfam" id="PF18024">
    <property type="entry name" value="HTH_50"/>
    <property type="match status" value="1"/>
</dbReference>
<dbReference type="InterPro" id="IPR027417">
    <property type="entry name" value="P-loop_NTPase"/>
</dbReference>
<dbReference type="SUPFAM" id="SSF55785">
    <property type="entry name" value="PYP-like sensor domain (PAS domain)"/>
    <property type="match status" value="1"/>
</dbReference>
<dbReference type="Pfam" id="PF25601">
    <property type="entry name" value="AAA_lid_14"/>
    <property type="match status" value="1"/>
</dbReference>
<dbReference type="GO" id="GO:0005524">
    <property type="term" value="F:ATP binding"/>
    <property type="evidence" value="ECO:0007669"/>
    <property type="project" value="UniProtKB-KW"/>
</dbReference>
<dbReference type="InterPro" id="IPR003593">
    <property type="entry name" value="AAA+_ATPase"/>
</dbReference>
<dbReference type="SUPFAM" id="SSF46689">
    <property type="entry name" value="Homeodomain-like"/>
    <property type="match status" value="1"/>
</dbReference>
<keyword evidence="1" id="KW-0547">Nucleotide-binding</keyword>
<comment type="caution">
    <text evidence="9">The sequence shown here is derived from an EMBL/GenBank/DDBJ whole genome shotgun (WGS) entry which is preliminary data.</text>
</comment>
<accession>A0A154BPQ7</accession>
<feature type="domain" description="Sigma-54 factor interaction" evidence="7">
    <location>
        <begin position="320"/>
        <end position="547"/>
    </location>
</feature>
<dbReference type="InterPro" id="IPR000014">
    <property type="entry name" value="PAS"/>
</dbReference>
<dbReference type="InterPro" id="IPR030828">
    <property type="entry name" value="HTH_TyrR"/>
</dbReference>